<dbReference type="EMBL" id="VRUR01000002">
    <property type="protein sequence ID" value="TXN35902.1"/>
    <property type="molecule type" value="Genomic_DNA"/>
</dbReference>
<dbReference type="Proteomes" id="UP000321456">
    <property type="component" value="Unassembled WGS sequence"/>
</dbReference>
<dbReference type="AlphaFoldDB" id="A0A5C8V4J0"/>
<evidence type="ECO:0000259" key="1">
    <source>
        <dbReference type="Pfam" id="PF02230"/>
    </source>
</evidence>
<keyword evidence="3" id="KW-1185">Reference proteome</keyword>
<reference evidence="2 3" key="1">
    <citation type="submission" date="2019-08" db="EMBL/GenBank/DDBJ databases">
        <title>Professor.</title>
        <authorList>
            <person name="Park J.S."/>
        </authorList>
    </citation>
    <scope>NUCLEOTIDE SEQUENCE [LARGE SCALE GENOMIC DNA]</scope>
    <source>
        <strain evidence="2 3">176CP5-101</strain>
    </source>
</reference>
<dbReference type="GO" id="GO:0016787">
    <property type="term" value="F:hydrolase activity"/>
    <property type="evidence" value="ECO:0007669"/>
    <property type="project" value="InterPro"/>
</dbReference>
<comment type="caution">
    <text evidence="2">The sequence shown here is derived from an EMBL/GenBank/DDBJ whole genome shotgun (WGS) entry which is preliminary data.</text>
</comment>
<dbReference type="Gene3D" id="3.40.50.1820">
    <property type="entry name" value="alpha/beta hydrolase"/>
    <property type="match status" value="1"/>
</dbReference>
<gene>
    <name evidence="2" type="ORF">FVB32_15155</name>
</gene>
<dbReference type="InterPro" id="IPR029058">
    <property type="entry name" value="AB_hydrolase_fold"/>
</dbReference>
<organism evidence="2 3">
    <name type="scientific">Flagellimonas hymeniacidonis</name>
    <dbReference type="NCBI Taxonomy" id="2603628"/>
    <lineage>
        <taxon>Bacteria</taxon>
        <taxon>Pseudomonadati</taxon>
        <taxon>Bacteroidota</taxon>
        <taxon>Flavobacteriia</taxon>
        <taxon>Flavobacteriales</taxon>
        <taxon>Flavobacteriaceae</taxon>
        <taxon>Flagellimonas</taxon>
    </lineage>
</organism>
<proteinExistence type="predicted"/>
<feature type="domain" description="Phospholipase/carboxylesterase/thioesterase" evidence="1">
    <location>
        <begin position="25"/>
        <end position="210"/>
    </location>
</feature>
<protein>
    <submittedName>
        <fullName evidence="2">Esterase</fullName>
    </submittedName>
</protein>
<dbReference type="InterPro" id="IPR003140">
    <property type="entry name" value="PLipase/COase/thioEstase"/>
</dbReference>
<sequence length="215" mass="24956">MDMKEKTVTYSTKNTYITLNTLTPKTKNVWLVFHGIGYLSKFFIKYFEALDAEENYIIAPQAPSKYYLKNEYKYVGASWLTKENTKTETTNVLNYIDVVFESEALSSDLNLIFFGFSQGVSVLTRWLTQRKIQFNTLILYAGGIPNELKKEDFDYLDFTTSSVKIVYGDQDEYLNSERLKVEKVKIDMLFQRNAEIITFSGGHEMKPELINTLIN</sequence>
<dbReference type="Pfam" id="PF02230">
    <property type="entry name" value="Abhydrolase_2"/>
    <property type="match status" value="1"/>
</dbReference>
<evidence type="ECO:0000313" key="2">
    <source>
        <dbReference type="EMBL" id="TXN35902.1"/>
    </source>
</evidence>
<name>A0A5C8V4J0_9FLAO</name>
<accession>A0A5C8V4J0</accession>
<dbReference type="SUPFAM" id="SSF53474">
    <property type="entry name" value="alpha/beta-Hydrolases"/>
    <property type="match status" value="1"/>
</dbReference>
<evidence type="ECO:0000313" key="3">
    <source>
        <dbReference type="Proteomes" id="UP000321456"/>
    </source>
</evidence>